<name>A0A9N9DFW3_9GLOM</name>
<dbReference type="AlphaFoldDB" id="A0A9N9DFW3"/>
<evidence type="ECO:0000313" key="2">
    <source>
        <dbReference type="EMBL" id="CAG8633662.1"/>
    </source>
</evidence>
<sequence>MSSQSELLWFNYAKQIYKIANPNPNQSNAAFYINSAFQFVDYANDDVNVGNYQLYRDGNTIPALNSPQFAPSGSVDSGYQKYVNAIDTKGDPSPIAKAQLQAAQQALDTEQSHYLQVTKDALLKYVEIEKASKLAGVYVPPFDIWVVNNYPAYAAAGNSRDAASLKYYTALQNYYGQDFQAIEAMHKALDAALDPSKPAPGYNMPVNPTNPIEAENSSSDNNPVKNPVSSVLFYKPLYSIASSYKPTVDAWIQTYNILSYTPQYTFNISSKSFEQVNWSSLGISDTSSGGGGFVGIPFLCGISGSGWSTTKEQRTDIQVNTESDQFNVTISYAGIGVFDITPGSWFSYGTFSNYTQLRPGTDTHFFDGPNPSLLPIPYKVVVGFAPKIVLKVDQASYLQFQSTYHKEVVTKSGGGISIFGITIGGGSTSYESISSDYSKVAFDDEQTTVTIGPFESTIPYLLGILATKTPSINSEKVADVQNSLNFFVESLEPSHQERLASVVKHTVLPSHDKQKIGERVATFFSNVENKSNNLKSFGLAKARFQALVLPSLRAAWENKSSSGLAKQYHNLIAHHVAYLLHSKNFIDKNTLSLLTSHEDAHVLGYHIARSLGNVV</sequence>
<dbReference type="OrthoDB" id="2847768at2759"/>
<accession>A0A9N9DFW3</accession>
<organism evidence="2 3">
    <name type="scientific">Paraglomus occultum</name>
    <dbReference type="NCBI Taxonomy" id="144539"/>
    <lineage>
        <taxon>Eukaryota</taxon>
        <taxon>Fungi</taxon>
        <taxon>Fungi incertae sedis</taxon>
        <taxon>Mucoromycota</taxon>
        <taxon>Glomeromycotina</taxon>
        <taxon>Glomeromycetes</taxon>
        <taxon>Paraglomerales</taxon>
        <taxon>Paraglomeraceae</taxon>
        <taxon>Paraglomus</taxon>
    </lineage>
</organism>
<protein>
    <submittedName>
        <fullName evidence="2">1030_t:CDS:1</fullName>
    </submittedName>
</protein>
<feature type="region of interest" description="Disordered" evidence="1">
    <location>
        <begin position="199"/>
        <end position="223"/>
    </location>
</feature>
<proteinExistence type="predicted"/>
<comment type="caution">
    <text evidence="2">The sequence shown here is derived from an EMBL/GenBank/DDBJ whole genome shotgun (WGS) entry which is preliminary data.</text>
</comment>
<reference evidence="2" key="1">
    <citation type="submission" date="2021-06" db="EMBL/GenBank/DDBJ databases">
        <authorList>
            <person name="Kallberg Y."/>
            <person name="Tangrot J."/>
            <person name="Rosling A."/>
        </authorList>
    </citation>
    <scope>NUCLEOTIDE SEQUENCE</scope>
    <source>
        <strain evidence="2">IA702</strain>
    </source>
</reference>
<evidence type="ECO:0000256" key="1">
    <source>
        <dbReference type="SAM" id="MobiDB-lite"/>
    </source>
</evidence>
<feature type="compositionally biased region" description="Polar residues" evidence="1">
    <location>
        <begin position="206"/>
        <end position="223"/>
    </location>
</feature>
<gene>
    <name evidence="2" type="ORF">POCULU_LOCUS9034</name>
</gene>
<dbReference type="Proteomes" id="UP000789572">
    <property type="component" value="Unassembled WGS sequence"/>
</dbReference>
<dbReference type="EMBL" id="CAJVPJ010003033">
    <property type="protein sequence ID" value="CAG8633662.1"/>
    <property type="molecule type" value="Genomic_DNA"/>
</dbReference>
<keyword evidence="3" id="KW-1185">Reference proteome</keyword>
<evidence type="ECO:0000313" key="3">
    <source>
        <dbReference type="Proteomes" id="UP000789572"/>
    </source>
</evidence>